<dbReference type="Proteomes" id="UP000016935">
    <property type="component" value="Unassembled WGS sequence"/>
</dbReference>
<accession>R0J0Q5</accession>
<name>R0J0Q5_EXST2</name>
<proteinExistence type="predicted"/>
<dbReference type="HOGENOM" id="CLU_2454587_0_0_1"/>
<dbReference type="GeneID" id="19400095"/>
<protein>
    <submittedName>
        <fullName evidence="1">Uncharacterized protein</fullName>
    </submittedName>
</protein>
<reference evidence="1 2" key="1">
    <citation type="journal article" date="2012" name="PLoS Pathog.">
        <title>Diverse lifestyles and strategies of plant pathogenesis encoded in the genomes of eighteen Dothideomycetes fungi.</title>
        <authorList>
            <person name="Ohm R.A."/>
            <person name="Feau N."/>
            <person name="Henrissat B."/>
            <person name="Schoch C.L."/>
            <person name="Horwitz B.A."/>
            <person name="Barry K.W."/>
            <person name="Condon B.J."/>
            <person name="Copeland A.C."/>
            <person name="Dhillon B."/>
            <person name="Glaser F."/>
            <person name="Hesse C.N."/>
            <person name="Kosti I."/>
            <person name="LaButti K."/>
            <person name="Lindquist E.A."/>
            <person name="Lucas S."/>
            <person name="Salamov A.A."/>
            <person name="Bradshaw R.E."/>
            <person name="Ciuffetti L."/>
            <person name="Hamelin R.C."/>
            <person name="Kema G.H.J."/>
            <person name="Lawrence C."/>
            <person name="Scott J.A."/>
            <person name="Spatafora J.W."/>
            <person name="Turgeon B.G."/>
            <person name="de Wit P.J.G.M."/>
            <person name="Zhong S."/>
            <person name="Goodwin S.B."/>
            <person name="Grigoriev I.V."/>
        </authorList>
    </citation>
    <scope>NUCLEOTIDE SEQUENCE [LARGE SCALE GENOMIC DNA]</scope>
    <source>
        <strain evidence="2">28A</strain>
    </source>
</reference>
<evidence type="ECO:0000313" key="1">
    <source>
        <dbReference type="EMBL" id="EOA90351.1"/>
    </source>
</evidence>
<dbReference type="AlphaFoldDB" id="R0J0Q5"/>
<dbReference type="eggNOG" id="ENOG502R92C">
    <property type="taxonomic scope" value="Eukaryota"/>
</dbReference>
<keyword evidence="2" id="KW-1185">Reference proteome</keyword>
<dbReference type="OrthoDB" id="3932250at2759"/>
<dbReference type="RefSeq" id="XP_008022218.1">
    <property type="nucleotide sequence ID" value="XM_008024027.1"/>
</dbReference>
<evidence type="ECO:0000313" key="2">
    <source>
        <dbReference type="Proteomes" id="UP000016935"/>
    </source>
</evidence>
<dbReference type="EMBL" id="KB908493">
    <property type="protein sequence ID" value="EOA90351.1"/>
    <property type="molecule type" value="Genomic_DNA"/>
</dbReference>
<reference evidence="1 2" key="2">
    <citation type="journal article" date="2013" name="PLoS Genet.">
        <title>Comparative genome structure, secondary metabolite, and effector coding capacity across Cochliobolus pathogens.</title>
        <authorList>
            <person name="Condon B.J."/>
            <person name="Leng Y."/>
            <person name="Wu D."/>
            <person name="Bushley K.E."/>
            <person name="Ohm R.A."/>
            <person name="Otillar R."/>
            <person name="Martin J."/>
            <person name="Schackwitz W."/>
            <person name="Grimwood J."/>
            <person name="MohdZainudin N."/>
            <person name="Xue C."/>
            <person name="Wang R."/>
            <person name="Manning V.A."/>
            <person name="Dhillon B."/>
            <person name="Tu Z.J."/>
            <person name="Steffenson B.J."/>
            <person name="Salamov A."/>
            <person name="Sun H."/>
            <person name="Lowry S."/>
            <person name="LaButti K."/>
            <person name="Han J."/>
            <person name="Copeland A."/>
            <person name="Lindquist E."/>
            <person name="Barry K."/>
            <person name="Schmutz J."/>
            <person name="Baker S.E."/>
            <person name="Ciuffetti L.M."/>
            <person name="Grigoriev I.V."/>
            <person name="Zhong S."/>
            <person name="Turgeon B.G."/>
        </authorList>
    </citation>
    <scope>NUCLEOTIDE SEQUENCE [LARGE SCALE GENOMIC DNA]</scope>
    <source>
        <strain evidence="2">28A</strain>
    </source>
</reference>
<organism evidence="1 2">
    <name type="scientific">Exserohilum turcicum (strain 28A)</name>
    <name type="common">Northern leaf blight fungus</name>
    <name type="synonym">Setosphaeria turcica</name>
    <dbReference type="NCBI Taxonomy" id="671987"/>
    <lineage>
        <taxon>Eukaryota</taxon>
        <taxon>Fungi</taxon>
        <taxon>Dikarya</taxon>
        <taxon>Ascomycota</taxon>
        <taxon>Pezizomycotina</taxon>
        <taxon>Dothideomycetes</taxon>
        <taxon>Pleosporomycetidae</taxon>
        <taxon>Pleosporales</taxon>
        <taxon>Pleosporineae</taxon>
        <taxon>Pleosporaceae</taxon>
        <taxon>Exserohilum</taxon>
    </lineage>
</organism>
<sequence length="89" mass="9424">MFARIAARAPIAAALAGKRAAPATIRYNSSSSSSSAARMMEMAAQAERPSATEVAVPVMWAICGALGYTAWNRMTERTAGQHVEKLLIV</sequence>
<gene>
    <name evidence="1" type="ORF">SETTUDRAFT_167248</name>
</gene>